<keyword evidence="9 19" id="KW-0808">Transferase</keyword>
<keyword evidence="10 19" id="KW-0812">Transmembrane</keyword>
<feature type="transmembrane region" description="Helical" evidence="19">
    <location>
        <begin position="12"/>
        <end position="34"/>
    </location>
</feature>
<dbReference type="GO" id="GO:0009236">
    <property type="term" value="P:cobalamin biosynthetic process"/>
    <property type="evidence" value="ECO:0007669"/>
    <property type="project" value="UniProtKB-UniRule"/>
</dbReference>
<evidence type="ECO:0000256" key="14">
    <source>
        <dbReference type="ARBA" id="ARBA00025228"/>
    </source>
</evidence>
<dbReference type="PANTHER" id="PTHR34148">
    <property type="entry name" value="ADENOSYLCOBINAMIDE-GDP RIBAZOLETRANSFERASE"/>
    <property type="match status" value="1"/>
</dbReference>
<evidence type="ECO:0000256" key="2">
    <source>
        <dbReference type="ARBA" id="ARBA00004651"/>
    </source>
</evidence>
<dbReference type="EC" id="2.7.8.26" evidence="5 19"/>
<evidence type="ECO:0000313" key="21">
    <source>
        <dbReference type="Proteomes" id="UP000199474"/>
    </source>
</evidence>
<comment type="pathway">
    <text evidence="3 19">Cofactor biosynthesis; adenosylcobalamin biosynthesis; adenosylcobalamin from cob(II)yrinate a,c-diamide: step 7/7.</text>
</comment>
<feature type="transmembrane region" description="Helical" evidence="19">
    <location>
        <begin position="116"/>
        <end position="137"/>
    </location>
</feature>
<dbReference type="Proteomes" id="UP000199474">
    <property type="component" value="Unassembled WGS sequence"/>
</dbReference>
<evidence type="ECO:0000256" key="13">
    <source>
        <dbReference type="ARBA" id="ARBA00023136"/>
    </source>
</evidence>
<dbReference type="GO" id="GO:0008818">
    <property type="term" value="F:cobalamin 5'-phosphate synthase activity"/>
    <property type="evidence" value="ECO:0007669"/>
    <property type="project" value="UniProtKB-UniRule"/>
</dbReference>
<evidence type="ECO:0000256" key="6">
    <source>
        <dbReference type="ARBA" id="ARBA00015850"/>
    </source>
</evidence>
<evidence type="ECO:0000256" key="15">
    <source>
        <dbReference type="ARBA" id="ARBA00032605"/>
    </source>
</evidence>
<evidence type="ECO:0000256" key="7">
    <source>
        <dbReference type="ARBA" id="ARBA00022475"/>
    </source>
</evidence>
<comment type="similarity">
    <text evidence="4 19">Belongs to the CobS family.</text>
</comment>
<dbReference type="STRING" id="640948.SAMN05216238_101201"/>
<comment type="function">
    <text evidence="14 19">Joins adenosylcobinamide-GDP and alpha-ribazole to generate adenosylcobalamin (Ado-cobalamin). Also synthesizes adenosylcobalamin 5'-phosphate from adenosylcobinamide-GDP and alpha-ribazole 5'-phosphate.</text>
</comment>
<comment type="subcellular location">
    <subcellularLocation>
        <location evidence="2 19">Cell membrane</location>
        <topology evidence="2 19">Multi-pass membrane protein</topology>
    </subcellularLocation>
</comment>
<protein>
    <recommendedName>
        <fullName evidence="6 19">Adenosylcobinamide-GDP ribazoletransferase</fullName>
        <ecNumber evidence="5 19">2.7.8.26</ecNumber>
    </recommendedName>
    <alternativeName>
        <fullName evidence="16 19">Cobalamin synthase</fullName>
    </alternativeName>
    <alternativeName>
        <fullName evidence="15 19">Cobalamin-5'-phosphate synthase</fullName>
    </alternativeName>
</protein>
<dbReference type="PANTHER" id="PTHR34148:SF1">
    <property type="entry name" value="ADENOSYLCOBINAMIDE-GDP RIBAZOLETRANSFERASE"/>
    <property type="match status" value="1"/>
</dbReference>
<dbReference type="EMBL" id="FOMR01000001">
    <property type="protein sequence ID" value="SFD40761.1"/>
    <property type="molecule type" value="Genomic_DNA"/>
</dbReference>
<evidence type="ECO:0000256" key="1">
    <source>
        <dbReference type="ARBA" id="ARBA00001946"/>
    </source>
</evidence>
<evidence type="ECO:0000256" key="19">
    <source>
        <dbReference type="HAMAP-Rule" id="MF_00719"/>
    </source>
</evidence>
<comment type="cofactor">
    <cofactor evidence="1 19">
        <name>Mg(2+)</name>
        <dbReference type="ChEBI" id="CHEBI:18420"/>
    </cofactor>
</comment>
<evidence type="ECO:0000256" key="4">
    <source>
        <dbReference type="ARBA" id="ARBA00010561"/>
    </source>
</evidence>
<proteinExistence type="inferred from homology"/>
<evidence type="ECO:0000256" key="17">
    <source>
        <dbReference type="ARBA" id="ARBA00048623"/>
    </source>
</evidence>
<keyword evidence="7 19" id="KW-1003">Cell membrane</keyword>
<name>A0A1I1S2L0_9BACI</name>
<feature type="transmembrane region" description="Helical" evidence="19">
    <location>
        <begin position="40"/>
        <end position="63"/>
    </location>
</feature>
<keyword evidence="21" id="KW-1185">Reference proteome</keyword>
<feature type="transmembrane region" description="Helical" evidence="19">
    <location>
        <begin position="158"/>
        <end position="176"/>
    </location>
</feature>
<evidence type="ECO:0000256" key="3">
    <source>
        <dbReference type="ARBA" id="ARBA00004663"/>
    </source>
</evidence>
<feature type="transmembrane region" description="Helical" evidence="19">
    <location>
        <begin position="182"/>
        <end position="200"/>
    </location>
</feature>
<evidence type="ECO:0000256" key="10">
    <source>
        <dbReference type="ARBA" id="ARBA00022692"/>
    </source>
</evidence>
<feature type="transmembrane region" description="Helical" evidence="19">
    <location>
        <begin position="87"/>
        <end position="110"/>
    </location>
</feature>
<dbReference type="UniPathway" id="UPA00148">
    <property type="reaction ID" value="UER00238"/>
</dbReference>
<keyword evidence="11 19" id="KW-0460">Magnesium</keyword>
<keyword evidence="8 19" id="KW-0169">Cobalamin biosynthesis</keyword>
<dbReference type="GO" id="GO:0051073">
    <property type="term" value="F:adenosylcobinamide-GDP ribazoletransferase activity"/>
    <property type="evidence" value="ECO:0007669"/>
    <property type="project" value="UniProtKB-UniRule"/>
</dbReference>
<dbReference type="HAMAP" id="MF_00719">
    <property type="entry name" value="CobS"/>
    <property type="match status" value="1"/>
</dbReference>
<comment type="catalytic activity">
    <reaction evidence="17 19">
        <text>alpha-ribazole + adenosylcob(III)inamide-GDP = adenosylcob(III)alamin + GMP + H(+)</text>
        <dbReference type="Rhea" id="RHEA:16049"/>
        <dbReference type="ChEBI" id="CHEBI:10329"/>
        <dbReference type="ChEBI" id="CHEBI:15378"/>
        <dbReference type="ChEBI" id="CHEBI:18408"/>
        <dbReference type="ChEBI" id="CHEBI:58115"/>
        <dbReference type="ChEBI" id="CHEBI:60487"/>
        <dbReference type="EC" id="2.7.8.26"/>
    </reaction>
</comment>
<dbReference type="Pfam" id="PF02654">
    <property type="entry name" value="CobS"/>
    <property type="match status" value="1"/>
</dbReference>
<reference evidence="21" key="1">
    <citation type="submission" date="2016-10" db="EMBL/GenBank/DDBJ databases">
        <authorList>
            <person name="Varghese N."/>
            <person name="Submissions S."/>
        </authorList>
    </citation>
    <scope>NUCLEOTIDE SEQUENCE [LARGE SCALE GENOMIC DNA]</scope>
    <source>
        <strain evidence="21">DSM 22530</strain>
    </source>
</reference>
<evidence type="ECO:0000256" key="8">
    <source>
        <dbReference type="ARBA" id="ARBA00022573"/>
    </source>
</evidence>
<keyword evidence="12 19" id="KW-1133">Transmembrane helix</keyword>
<accession>A0A1I1S2L0</accession>
<evidence type="ECO:0000313" key="20">
    <source>
        <dbReference type="EMBL" id="SFD40761.1"/>
    </source>
</evidence>
<gene>
    <name evidence="19" type="primary">cobS</name>
    <name evidence="20" type="ORF">SAMN05216238_101201</name>
</gene>
<comment type="catalytic activity">
    <reaction evidence="18 19">
        <text>alpha-ribazole 5'-phosphate + adenosylcob(III)inamide-GDP = adenosylcob(III)alamin 5'-phosphate + GMP + H(+)</text>
        <dbReference type="Rhea" id="RHEA:23560"/>
        <dbReference type="ChEBI" id="CHEBI:15378"/>
        <dbReference type="ChEBI" id="CHEBI:57918"/>
        <dbReference type="ChEBI" id="CHEBI:58115"/>
        <dbReference type="ChEBI" id="CHEBI:60487"/>
        <dbReference type="ChEBI" id="CHEBI:60493"/>
        <dbReference type="EC" id="2.7.8.26"/>
    </reaction>
</comment>
<sequence>MNQSSLSYVLKTFPLLGLLQGVIYASVLFLLLSYTPFSQVSIAMGLWLVLIVLSGGIHLDGLIDTSDAYFSYREPEKRLEVMEDPRVGAFGVLSVVVFLAGRFVVFYELATMTNDWTYLLMVTVPFLGKMLMGVYLQMLPAARASGMAHFFKQGSSRINWLIYSCYLIVIGLLIGVLNIELLAGYFILVSSTAVVGYIITGKITKHFGGISGDTLGASSEGLELVLWIVMWQLHSFAMV</sequence>
<evidence type="ECO:0000256" key="16">
    <source>
        <dbReference type="ARBA" id="ARBA00032853"/>
    </source>
</evidence>
<dbReference type="InterPro" id="IPR003805">
    <property type="entry name" value="CobS"/>
</dbReference>
<evidence type="ECO:0000256" key="18">
    <source>
        <dbReference type="ARBA" id="ARBA00049504"/>
    </source>
</evidence>
<dbReference type="GO" id="GO:0005886">
    <property type="term" value="C:plasma membrane"/>
    <property type="evidence" value="ECO:0007669"/>
    <property type="project" value="UniProtKB-SubCell"/>
</dbReference>
<evidence type="ECO:0000256" key="11">
    <source>
        <dbReference type="ARBA" id="ARBA00022842"/>
    </source>
</evidence>
<dbReference type="AlphaFoldDB" id="A0A1I1S2L0"/>
<evidence type="ECO:0000256" key="5">
    <source>
        <dbReference type="ARBA" id="ARBA00013200"/>
    </source>
</evidence>
<organism evidence="20 21">
    <name type="scientific">Lentibacillus persicus</name>
    <dbReference type="NCBI Taxonomy" id="640948"/>
    <lineage>
        <taxon>Bacteria</taxon>
        <taxon>Bacillati</taxon>
        <taxon>Bacillota</taxon>
        <taxon>Bacilli</taxon>
        <taxon>Bacillales</taxon>
        <taxon>Bacillaceae</taxon>
        <taxon>Lentibacillus</taxon>
    </lineage>
</organism>
<evidence type="ECO:0000256" key="12">
    <source>
        <dbReference type="ARBA" id="ARBA00022989"/>
    </source>
</evidence>
<keyword evidence="13 19" id="KW-0472">Membrane</keyword>
<evidence type="ECO:0000256" key="9">
    <source>
        <dbReference type="ARBA" id="ARBA00022679"/>
    </source>
</evidence>